<dbReference type="InterPro" id="IPR011041">
    <property type="entry name" value="Quinoprot_gluc/sorb_DH_b-prop"/>
</dbReference>
<gene>
    <name evidence="4" type="ORF">HELGO_WM36363</name>
</gene>
<dbReference type="Gene3D" id="2.130.10.10">
    <property type="entry name" value="YVTN repeat-like/Quinoprotein amine dehydrogenase"/>
    <property type="match status" value="3"/>
</dbReference>
<protein>
    <recommendedName>
        <fullName evidence="5">Signal transduction histidine kinase internal region domain-containing protein</fullName>
    </recommendedName>
</protein>
<dbReference type="Gene3D" id="2.60.40.10">
    <property type="entry name" value="Immunoglobulins"/>
    <property type="match status" value="1"/>
</dbReference>
<dbReference type="GO" id="GO:0016020">
    <property type="term" value="C:membrane"/>
    <property type="evidence" value="ECO:0007669"/>
    <property type="project" value="InterPro"/>
</dbReference>
<proteinExistence type="predicted"/>
<dbReference type="Pfam" id="PF07495">
    <property type="entry name" value="Y_Y_Y"/>
    <property type="match status" value="1"/>
</dbReference>
<dbReference type="InterPro" id="IPR036890">
    <property type="entry name" value="HATPase_C_sf"/>
</dbReference>
<dbReference type="InterPro" id="IPR050640">
    <property type="entry name" value="Bact_2-comp_sensor_kinase"/>
</dbReference>
<feature type="domain" description="Two component regulator three Y" evidence="3">
    <location>
        <begin position="677"/>
        <end position="717"/>
    </location>
</feature>
<dbReference type="InterPro" id="IPR015943">
    <property type="entry name" value="WD40/YVTN_repeat-like_dom_sf"/>
</dbReference>
<evidence type="ECO:0000256" key="1">
    <source>
        <dbReference type="SAM" id="Phobius"/>
    </source>
</evidence>
<dbReference type="SUPFAM" id="SSF50952">
    <property type="entry name" value="Soluble quinoprotein glucose dehydrogenase"/>
    <property type="match status" value="1"/>
</dbReference>
<dbReference type="InterPro" id="IPR011110">
    <property type="entry name" value="Reg_prop"/>
</dbReference>
<dbReference type="PANTHER" id="PTHR34220">
    <property type="entry name" value="SENSOR HISTIDINE KINASE YPDA"/>
    <property type="match status" value="1"/>
</dbReference>
<dbReference type="AlphaFoldDB" id="A0A6S6SYJ1"/>
<keyword evidence="1" id="KW-0472">Membrane</keyword>
<keyword evidence="1" id="KW-0812">Transmembrane</keyword>
<dbReference type="PANTHER" id="PTHR34220:SF7">
    <property type="entry name" value="SENSOR HISTIDINE KINASE YPDA"/>
    <property type="match status" value="1"/>
</dbReference>
<accession>A0A6S6SYJ1</accession>
<feature type="domain" description="Signal transduction histidine kinase internal region" evidence="2">
    <location>
        <begin position="772"/>
        <end position="851"/>
    </location>
</feature>
<dbReference type="Pfam" id="PF07494">
    <property type="entry name" value="Reg_prop"/>
    <property type="match status" value="1"/>
</dbReference>
<name>A0A6S6SYJ1_9BACT</name>
<evidence type="ECO:0000259" key="3">
    <source>
        <dbReference type="Pfam" id="PF07495"/>
    </source>
</evidence>
<dbReference type="InterPro" id="IPR010559">
    <property type="entry name" value="Sig_transdc_His_kin_internal"/>
</dbReference>
<feature type="transmembrane region" description="Helical" evidence="1">
    <location>
        <begin position="733"/>
        <end position="755"/>
    </location>
</feature>
<evidence type="ECO:0000259" key="2">
    <source>
        <dbReference type="Pfam" id="PF06580"/>
    </source>
</evidence>
<dbReference type="GO" id="GO:0000155">
    <property type="term" value="F:phosphorelay sensor kinase activity"/>
    <property type="evidence" value="ECO:0007669"/>
    <property type="project" value="InterPro"/>
</dbReference>
<evidence type="ECO:0000313" key="4">
    <source>
        <dbReference type="EMBL" id="CAA6809735.1"/>
    </source>
</evidence>
<dbReference type="Pfam" id="PF06580">
    <property type="entry name" value="His_kinase"/>
    <property type="match status" value="1"/>
</dbReference>
<dbReference type="SUPFAM" id="SSF55874">
    <property type="entry name" value="ATPase domain of HSP90 chaperone/DNA topoisomerase II/histidine kinase"/>
    <property type="match status" value="1"/>
</dbReference>
<organism evidence="4">
    <name type="scientific">uncultured Aureispira sp</name>
    <dbReference type="NCBI Taxonomy" id="1331704"/>
    <lineage>
        <taxon>Bacteria</taxon>
        <taxon>Pseudomonadati</taxon>
        <taxon>Bacteroidota</taxon>
        <taxon>Saprospiria</taxon>
        <taxon>Saprospirales</taxon>
        <taxon>Saprospiraceae</taxon>
        <taxon>Aureispira</taxon>
        <taxon>environmental samples</taxon>
    </lineage>
</organism>
<dbReference type="EMBL" id="CACVAQ010000158">
    <property type="protein sequence ID" value="CAA6809735.1"/>
    <property type="molecule type" value="Genomic_DNA"/>
</dbReference>
<keyword evidence="1" id="KW-1133">Transmembrane helix</keyword>
<dbReference type="InterPro" id="IPR011123">
    <property type="entry name" value="Y_Y_Y"/>
</dbReference>
<sequence>MPKLVIILFIVGLYSTCLSGQVKEALYVKKIGTENGLPSSVVYYVFEDSKGFIWIATAYGLAKYNGYDFEYYTNENGLTDNNVFSIREDLKTGYIWFRVFKGGLCYYDGTQVKPHPLNASIKSICGESWISTFYIDSLDNIWFTSTNRYANILMDYNFYKIPPSNDTIIAVDPLSTSSIEVSQKIYVKTFESEQAFSVLSAGTICSMPFDTSVHIQEMPELKDVFLQSGIIGILKLKNGKILGYNSGELFVFDRNKVHHFSHHYREGVIMHVSQVREGSIFVCTTKGVKLLDQNYEVKQTFLEDYSISYIIQGKDGNYWFSTMNDGIFVASSLDLKLYLRDEVIEGIKRGGDSSMYVSTYSGKLCQFRYNPKLESFDFSEIRSKKRELEEIFSYLPDGMNKAELISYFKNKPDIRGDTLMTFFLGFPKLAKTIEWANDRTLMVGYSNGFLIYSSLGKIPVFNSLDIGFTEWVKTILQDKKGQFWIGTTKGLYLLSSMDASPIFMGAIDERLKGGINDIAQTSRGQVLVATSGNGVLVLDEDRRYGLSKKTGLSSNIVATIFVENDSSIWLGTNKGINHLIGNLENPKIEYYNTTNGFPVNDIRIIEKMNGHLFVAGNKGITIFKKTAPPSKLNYKTYLHHIEINNQFAAAQSEYTLEHHENNLVFHFRTIRFNQLEEYYYRLIGIDTVWQIGRMNAVRYNKLPYGQYIFEVRAKDSDVLQVRFKINPHFTQTWLFRGGVGCLGLGILIGLLYFFFKKEKEAFLQEQQMSNLENKALRSQMNPHFIFNAMNSIMFLIMNHKTKAARHYLYHFSKLMRLVLENAKYNFIPLQDEIRTLKSYLELEQLRYGDQIKIHWTLLDERTSFNYKVPPMMIQPIVENALIHGLGPKKEAGNLWINFVDKKEGLYIIIKDDGIGRSAAAKFLANPVMGEQNSSAIKNIKDRIKNINIMYQTTLSFTLENLYEQDQALGTKVTFFIPQK</sequence>
<reference evidence="4" key="1">
    <citation type="submission" date="2020-01" db="EMBL/GenBank/DDBJ databases">
        <authorList>
            <person name="Meier V. D."/>
            <person name="Meier V D."/>
        </authorList>
    </citation>
    <scope>NUCLEOTIDE SEQUENCE</scope>
    <source>
        <strain evidence="4">HLG_WM_MAG_10</strain>
    </source>
</reference>
<dbReference type="InterPro" id="IPR013783">
    <property type="entry name" value="Ig-like_fold"/>
</dbReference>
<dbReference type="Gene3D" id="3.30.565.10">
    <property type="entry name" value="Histidine kinase-like ATPase, C-terminal domain"/>
    <property type="match status" value="1"/>
</dbReference>
<evidence type="ECO:0008006" key="5">
    <source>
        <dbReference type="Google" id="ProtNLM"/>
    </source>
</evidence>